<dbReference type="Proteomes" id="UP000616769">
    <property type="component" value="Unassembled WGS sequence"/>
</dbReference>
<dbReference type="EMBL" id="JXLN01013336">
    <property type="protein sequence ID" value="KPM09256.1"/>
    <property type="molecule type" value="Genomic_DNA"/>
</dbReference>
<comment type="caution">
    <text evidence="1">The sequence shown here is derived from an EMBL/GenBank/DDBJ whole genome shotgun (WGS) entry which is preliminary data.</text>
</comment>
<dbReference type="AlphaFoldDB" id="A0A132AE38"/>
<dbReference type="OrthoDB" id="6508967at2759"/>
<gene>
    <name evidence="1" type="ORF">QR98_0077900</name>
</gene>
<accession>A0A132AE38</accession>
<name>A0A132AE38_SARSC</name>
<evidence type="ECO:0000313" key="2">
    <source>
        <dbReference type="Proteomes" id="UP000616769"/>
    </source>
</evidence>
<sequence>MILIPFNLILIVINLDFSTYLSVEALPIVNDHLKDEIDPVENAAKLLIQLDQIVENAFNSDANVDVTTSRSETVSDRNNDHQLYVDNDNLGVPTQLYSPDWQSKHQPRQEERFSSILDDLKQIETQIKEAILVANAKRQFRLVMRLRPLLSYITQVHRNMELLRTRVVAIATLSNISTTVNDVMIQFGDVMTSSSAMASGMLHQKPKNRDPQNSNDEIDGGTVGATSMKMFDVSQTSATTPIIRSSPNMYTSSSNKSGEASSMVSAPTTLSYMEIDSETDL</sequence>
<reference evidence="1 2" key="1">
    <citation type="journal article" date="2015" name="Parasit. Vectors">
        <title>Draft genome of the scabies mite.</title>
        <authorList>
            <person name="Rider S.D.Jr."/>
            <person name="Morgan M.S."/>
            <person name="Arlian L.G."/>
        </authorList>
    </citation>
    <scope>NUCLEOTIDE SEQUENCE [LARGE SCALE GENOMIC DNA]</scope>
    <source>
        <strain evidence="1">Arlian Lab</strain>
    </source>
</reference>
<protein>
    <submittedName>
        <fullName evidence="1">Uncharacterized protein</fullName>
    </submittedName>
</protein>
<dbReference type="VEuPathDB" id="VectorBase:SSCA004550"/>
<proteinExistence type="predicted"/>
<organism evidence="1 2">
    <name type="scientific">Sarcoptes scabiei</name>
    <name type="common">Itch mite</name>
    <name type="synonym">Acarus scabiei</name>
    <dbReference type="NCBI Taxonomy" id="52283"/>
    <lineage>
        <taxon>Eukaryota</taxon>
        <taxon>Metazoa</taxon>
        <taxon>Ecdysozoa</taxon>
        <taxon>Arthropoda</taxon>
        <taxon>Chelicerata</taxon>
        <taxon>Arachnida</taxon>
        <taxon>Acari</taxon>
        <taxon>Acariformes</taxon>
        <taxon>Sarcoptiformes</taxon>
        <taxon>Astigmata</taxon>
        <taxon>Psoroptidia</taxon>
        <taxon>Sarcoptoidea</taxon>
        <taxon>Sarcoptidae</taxon>
        <taxon>Sarcoptinae</taxon>
        <taxon>Sarcoptes</taxon>
    </lineage>
</organism>
<evidence type="ECO:0000313" key="1">
    <source>
        <dbReference type="EMBL" id="KPM09256.1"/>
    </source>
</evidence>